<proteinExistence type="inferred from homology"/>
<evidence type="ECO:0000259" key="7">
    <source>
        <dbReference type="Pfam" id="PF01602"/>
    </source>
</evidence>
<evidence type="ECO:0000256" key="1">
    <source>
        <dbReference type="ARBA" id="ARBA00004308"/>
    </source>
</evidence>
<keyword evidence="3" id="KW-0813">Transport</keyword>
<evidence type="ECO:0000256" key="5">
    <source>
        <dbReference type="ARBA" id="ARBA00023136"/>
    </source>
</evidence>
<dbReference type="Gene3D" id="1.25.10.10">
    <property type="entry name" value="Leucine-rich Repeat Variant"/>
    <property type="match status" value="1"/>
</dbReference>
<dbReference type="OMA" id="HFLVRST"/>
<keyword evidence="5" id="KW-0472">Membrane</keyword>
<feature type="region of interest" description="Disordered" evidence="6">
    <location>
        <begin position="757"/>
        <end position="835"/>
    </location>
</feature>
<comment type="similarity">
    <text evidence="2">Belongs to the adaptor complexes large subunit family.</text>
</comment>
<dbReference type="GO" id="GO:0012505">
    <property type="term" value="C:endomembrane system"/>
    <property type="evidence" value="ECO:0007669"/>
    <property type="project" value="UniProtKB-SubCell"/>
</dbReference>
<dbReference type="SUPFAM" id="SSF48371">
    <property type="entry name" value="ARM repeat"/>
    <property type="match status" value="1"/>
</dbReference>
<dbReference type="GO" id="GO:0006896">
    <property type="term" value="P:Golgi to vacuole transport"/>
    <property type="evidence" value="ECO:0007669"/>
    <property type="project" value="EnsemblFungi"/>
</dbReference>
<feature type="compositionally biased region" description="Acidic residues" evidence="6">
    <location>
        <begin position="775"/>
        <end position="821"/>
    </location>
</feature>
<name>I2H264_HENB6</name>
<reference evidence="8 9" key="1">
    <citation type="journal article" date="2011" name="Proc. Natl. Acad. Sci. U.S.A.">
        <title>Evolutionary erosion of yeast sex chromosomes by mating-type switching accidents.</title>
        <authorList>
            <person name="Gordon J.L."/>
            <person name="Armisen D."/>
            <person name="Proux-Wera E."/>
            <person name="Oheigeartaigh S.S."/>
            <person name="Byrne K.P."/>
            <person name="Wolfe K.H."/>
        </authorList>
    </citation>
    <scope>NUCLEOTIDE SEQUENCE [LARGE SCALE GENOMIC DNA]</scope>
    <source>
        <strain evidence="9">ATCC 34711 / CBS 6284 / DSM 70876 / NBRC 10599 / NRRL Y-10934 / UCD 77-7</strain>
    </source>
</reference>
<dbReference type="FunCoup" id="I2H264">
    <property type="interactions" value="483"/>
</dbReference>
<dbReference type="eggNOG" id="KOG1060">
    <property type="taxonomic scope" value="Eukaryota"/>
</dbReference>
<dbReference type="OrthoDB" id="10254310at2759"/>
<dbReference type="GeneID" id="14495446"/>
<keyword evidence="9" id="KW-1185">Reference proteome</keyword>
<sequence>MVDHINRITSALESARVMTLEAAAVASSKFGESSYTQYSKNISPQQLREFLNSRYSQEVKDGMNKLISALVSDDQQLDIESYFADVIKNINSEDLKVRKLICIFLLRFAERNPNLALLCVNSLQKTLSDINADIRAISVRALSDIKIDSLHPIIWLTLKKAITDSSANVRSEVAFAIIKLNRQNPEDFEEDSVLLLSSLLADSDPQVISSTIILFKECFMNNLELLHSHFRYYCEIINSLDSFAQSGLIDILNVYCKKFIHRPTITELTGDNIQNQTMVFPDHFIDIPFENYTIDYDPDLRLFLDANKKLLFSDNPLVLISVIKTHLNFCTPIDFVKNGLPLLLMRSFAISKDISVKNGLLQIVLLICNKNPKIFYPFVKKFFILRHESYLTSSIKLEILSKLADETNIKSIIREIKYYIKNFKSVSIVIKAIKVLETCSQISDIYETHILKWLINLIEVNTSNTDKALNVTPVALNYIINTVRVIIQKQPTRYFVDIVKLTTLLNHKKFNLNDNSKANIIWLIGEIAAIEFKICPDILRNLLKNFINEGYETRLQILILSAKLLSYDIDNFNKQIKEIDVNGQTSFYDFRTSRINQLFTSIIYLCKFDKSYDIRDRARWVSSLFESRKYEIATLMLQAPKPIVKDDDTLTNIKVDSDIKVYFKNIPWSEISDTSNDAENVDIREPAKLKDYSRYLKNLSSTSFMSKRNSERFVIHNTNNKADEIISTEPVTTNSSTQKTKKPYKLQSLEEFFADIPDSSAKGKPKKTIIIEESSSSDETDQDDDEDYYEDDDEEEEEEDDEDEDESSEEDDEEEGDDDNNENLVHNPSIPEIRM</sequence>
<dbReference type="KEGG" id="tbl:TBLA_0C06740"/>
<evidence type="ECO:0000256" key="3">
    <source>
        <dbReference type="ARBA" id="ARBA00022448"/>
    </source>
</evidence>
<dbReference type="AlphaFoldDB" id="I2H264"/>
<dbReference type="RefSeq" id="XP_004179985.1">
    <property type="nucleotide sequence ID" value="XM_004179937.1"/>
</dbReference>
<dbReference type="PANTHER" id="PTHR11134">
    <property type="entry name" value="ADAPTOR COMPLEX SUBUNIT BETA FAMILY MEMBER"/>
    <property type="match status" value="1"/>
</dbReference>
<dbReference type="Proteomes" id="UP000002866">
    <property type="component" value="Chromosome 3"/>
</dbReference>
<evidence type="ECO:0000256" key="6">
    <source>
        <dbReference type="SAM" id="MobiDB-lite"/>
    </source>
</evidence>
<evidence type="ECO:0000313" key="8">
    <source>
        <dbReference type="EMBL" id="CCH60466.1"/>
    </source>
</evidence>
<dbReference type="GO" id="GO:0006623">
    <property type="term" value="P:protein targeting to vacuole"/>
    <property type="evidence" value="ECO:0007669"/>
    <property type="project" value="EnsemblFungi"/>
</dbReference>
<accession>I2H264</accession>
<dbReference type="HOGENOM" id="CLU_006320_3_2_1"/>
<protein>
    <recommendedName>
        <fullName evidence="7">Clathrin/coatomer adaptor adaptin-like N-terminal domain-containing protein</fullName>
    </recommendedName>
</protein>
<comment type="subcellular location">
    <subcellularLocation>
        <location evidence="1">Endomembrane system</location>
    </subcellularLocation>
</comment>
<gene>
    <name evidence="8" type="primary">TBLA0C06740</name>
    <name evidence="8" type="ORF">TBLA_0C06740</name>
</gene>
<evidence type="ECO:0000313" key="9">
    <source>
        <dbReference type="Proteomes" id="UP000002866"/>
    </source>
</evidence>
<dbReference type="InterPro" id="IPR026739">
    <property type="entry name" value="AP_beta"/>
</dbReference>
<dbReference type="EMBL" id="HE806318">
    <property type="protein sequence ID" value="CCH60466.1"/>
    <property type="molecule type" value="Genomic_DNA"/>
</dbReference>
<evidence type="ECO:0000256" key="4">
    <source>
        <dbReference type="ARBA" id="ARBA00022927"/>
    </source>
</evidence>
<dbReference type="InterPro" id="IPR011989">
    <property type="entry name" value="ARM-like"/>
</dbReference>
<keyword evidence="4" id="KW-0653">Protein transport</keyword>
<dbReference type="Pfam" id="PF01602">
    <property type="entry name" value="Adaptin_N"/>
    <property type="match status" value="1"/>
</dbReference>
<dbReference type="InterPro" id="IPR002553">
    <property type="entry name" value="Clathrin/coatomer_adapt-like_N"/>
</dbReference>
<dbReference type="InterPro" id="IPR016024">
    <property type="entry name" value="ARM-type_fold"/>
</dbReference>
<dbReference type="GO" id="GO:0030123">
    <property type="term" value="C:AP-3 adaptor complex"/>
    <property type="evidence" value="ECO:0007669"/>
    <property type="project" value="EnsemblFungi"/>
</dbReference>
<dbReference type="STRING" id="1071380.I2H264"/>
<organism evidence="8 9">
    <name type="scientific">Henningerozyma blattae (strain ATCC 34711 / CBS 6284 / DSM 70876 / NBRC 10599 / NRRL Y-10934 / UCD 77-7)</name>
    <name type="common">Yeast</name>
    <name type="synonym">Tetrapisispora blattae</name>
    <dbReference type="NCBI Taxonomy" id="1071380"/>
    <lineage>
        <taxon>Eukaryota</taxon>
        <taxon>Fungi</taxon>
        <taxon>Dikarya</taxon>
        <taxon>Ascomycota</taxon>
        <taxon>Saccharomycotina</taxon>
        <taxon>Saccharomycetes</taxon>
        <taxon>Saccharomycetales</taxon>
        <taxon>Saccharomycetaceae</taxon>
        <taxon>Henningerozyma</taxon>
    </lineage>
</organism>
<feature type="domain" description="Clathrin/coatomer adaptor adaptin-like N-terminal" evidence="7">
    <location>
        <begin position="40"/>
        <end position="628"/>
    </location>
</feature>
<dbReference type="InParanoid" id="I2H264"/>
<evidence type="ECO:0000256" key="2">
    <source>
        <dbReference type="ARBA" id="ARBA00006613"/>
    </source>
</evidence>